<reference evidence="1" key="2">
    <citation type="submission" date="2013-05" db="EMBL/GenBank/DDBJ databases">
        <authorList>
            <person name="Carter J.-M."/>
            <person name="Baker S.C."/>
            <person name="Pink R."/>
            <person name="Carter D.R.F."/>
            <person name="Collins A."/>
            <person name="Tomlin J."/>
            <person name="Gibbs M."/>
            <person name="Breuker C.J."/>
        </authorList>
    </citation>
    <scope>NUCLEOTIDE SEQUENCE</scope>
    <source>
        <tissue evidence="1">Ovary</tissue>
    </source>
</reference>
<accession>S4PG36</accession>
<name>S4PG36_9NEOP</name>
<dbReference type="AlphaFoldDB" id="S4PG36"/>
<evidence type="ECO:0000313" key="1">
    <source>
        <dbReference type="EMBL" id="JAA91681.1"/>
    </source>
</evidence>
<sequence>NLVTSAFITCYYLRLRFIIQCCHTTSINTYTLGRFTFTRPKRLEATILVLSCCTYTSKNEFGRSKNPLLPKNIV</sequence>
<feature type="non-terminal residue" evidence="1">
    <location>
        <position position="1"/>
    </location>
</feature>
<dbReference type="EMBL" id="GAIX01000879">
    <property type="protein sequence ID" value="JAA91681.1"/>
    <property type="molecule type" value="Transcribed_RNA"/>
</dbReference>
<proteinExistence type="predicted"/>
<organism evidence="1">
    <name type="scientific">Pararge aegeria</name>
    <name type="common">speckled wood butterfly</name>
    <dbReference type="NCBI Taxonomy" id="116150"/>
    <lineage>
        <taxon>Eukaryota</taxon>
        <taxon>Metazoa</taxon>
        <taxon>Ecdysozoa</taxon>
        <taxon>Arthropoda</taxon>
        <taxon>Hexapoda</taxon>
        <taxon>Insecta</taxon>
        <taxon>Pterygota</taxon>
        <taxon>Neoptera</taxon>
        <taxon>Endopterygota</taxon>
        <taxon>Lepidoptera</taxon>
        <taxon>Glossata</taxon>
        <taxon>Ditrysia</taxon>
        <taxon>Papilionoidea</taxon>
        <taxon>Nymphalidae</taxon>
        <taxon>Satyrinae</taxon>
        <taxon>Satyrini</taxon>
        <taxon>Parargina</taxon>
        <taxon>Pararge</taxon>
    </lineage>
</organism>
<reference evidence="1" key="1">
    <citation type="journal article" date="2013" name="BMC Genomics">
        <title>Unscrambling butterfly oogenesis.</title>
        <authorList>
            <person name="Carter J.M."/>
            <person name="Baker S.C."/>
            <person name="Pink R."/>
            <person name="Carter D.R."/>
            <person name="Collins A."/>
            <person name="Tomlin J."/>
            <person name="Gibbs M."/>
            <person name="Breuker C.J."/>
        </authorList>
    </citation>
    <scope>NUCLEOTIDE SEQUENCE</scope>
    <source>
        <tissue evidence="1">Ovary</tissue>
    </source>
</reference>
<protein>
    <submittedName>
        <fullName evidence="1">Uncharacterized protein</fullName>
    </submittedName>
</protein>